<dbReference type="NCBIfam" id="TIGR04402">
    <property type="entry name" value="mob_CxxC_CxxC"/>
    <property type="match status" value="1"/>
</dbReference>
<organism evidence="1 2">
    <name type="scientific">Phytohabitans suffuscus</name>
    <dbReference type="NCBI Taxonomy" id="624315"/>
    <lineage>
        <taxon>Bacteria</taxon>
        <taxon>Bacillati</taxon>
        <taxon>Actinomycetota</taxon>
        <taxon>Actinomycetes</taxon>
        <taxon>Micromonosporales</taxon>
        <taxon>Micromonosporaceae</taxon>
    </lineage>
</organism>
<reference evidence="1 2" key="1">
    <citation type="submission" date="2020-03" db="EMBL/GenBank/DDBJ databases">
        <title>Whole genome shotgun sequence of Phytohabitans suffuscus NBRC 105367.</title>
        <authorList>
            <person name="Komaki H."/>
            <person name="Tamura T."/>
        </authorList>
    </citation>
    <scope>NUCLEOTIDE SEQUENCE [LARGE SCALE GENOMIC DNA]</scope>
    <source>
        <strain evidence="1 2">NBRC 105367</strain>
    </source>
</reference>
<dbReference type="AlphaFoldDB" id="A0A6F8YDS7"/>
<keyword evidence="2" id="KW-1185">Reference proteome</keyword>
<protein>
    <submittedName>
        <fullName evidence="1">Uncharacterized protein</fullName>
    </submittedName>
</protein>
<dbReference type="InterPro" id="IPR030914">
    <property type="entry name" value="Mob_CxxC_CxxC"/>
</dbReference>
<sequence>MGGWLEKHAYASESASANDRLARRYEELGRNPPAGAQFKIQYDLLGVDDENRRDQDTRQEITAKERRYGMRVALHRFDAVCTTCDEKPKSLKPTDCDTCGNF</sequence>
<evidence type="ECO:0000313" key="2">
    <source>
        <dbReference type="Proteomes" id="UP000503011"/>
    </source>
</evidence>
<gene>
    <name evidence="1" type="ORF">Psuf_014240</name>
</gene>
<dbReference type="EMBL" id="AP022871">
    <property type="protein sequence ID" value="BCB84111.1"/>
    <property type="molecule type" value="Genomic_DNA"/>
</dbReference>
<dbReference type="KEGG" id="psuu:Psuf_014240"/>
<name>A0A6F8YDS7_9ACTN</name>
<accession>A0A6F8YDS7</accession>
<proteinExistence type="predicted"/>
<evidence type="ECO:0000313" key="1">
    <source>
        <dbReference type="EMBL" id="BCB84111.1"/>
    </source>
</evidence>
<reference evidence="1 2" key="2">
    <citation type="submission" date="2020-03" db="EMBL/GenBank/DDBJ databases">
        <authorList>
            <person name="Ichikawa N."/>
            <person name="Kimura A."/>
            <person name="Kitahashi Y."/>
            <person name="Uohara A."/>
        </authorList>
    </citation>
    <scope>NUCLEOTIDE SEQUENCE [LARGE SCALE GENOMIC DNA]</scope>
    <source>
        <strain evidence="1 2">NBRC 105367</strain>
    </source>
</reference>
<dbReference type="Proteomes" id="UP000503011">
    <property type="component" value="Chromosome"/>
</dbReference>